<evidence type="ECO:0000313" key="2">
    <source>
        <dbReference type="Proteomes" id="UP000887013"/>
    </source>
</evidence>
<proteinExistence type="predicted"/>
<protein>
    <submittedName>
        <fullName evidence="1">Uncharacterized protein</fullName>
    </submittedName>
</protein>
<dbReference type="Proteomes" id="UP000887013">
    <property type="component" value="Unassembled WGS sequence"/>
</dbReference>
<keyword evidence="2" id="KW-1185">Reference proteome</keyword>
<sequence>MRATLTVFPFQCVFTAAKESFVKEQHSHNQYGLGPIFLRTIPSAVLSSQTESARLSDQANRLIMYSVSSLVLRNVFLPGSGISRK</sequence>
<dbReference type="AlphaFoldDB" id="A0A8X6R9D3"/>
<comment type="caution">
    <text evidence="1">The sequence shown here is derived from an EMBL/GenBank/DDBJ whole genome shotgun (WGS) entry which is preliminary data.</text>
</comment>
<reference evidence="1" key="1">
    <citation type="submission" date="2020-08" db="EMBL/GenBank/DDBJ databases">
        <title>Multicomponent nature underlies the extraordinary mechanical properties of spider dragline silk.</title>
        <authorList>
            <person name="Kono N."/>
            <person name="Nakamura H."/>
            <person name="Mori M."/>
            <person name="Yoshida Y."/>
            <person name="Ohtoshi R."/>
            <person name="Malay A.D."/>
            <person name="Moran D.A.P."/>
            <person name="Tomita M."/>
            <person name="Numata K."/>
            <person name="Arakawa K."/>
        </authorList>
    </citation>
    <scope>NUCLEOTIDE SEQUENCE</scope>
</reference>
<name>A0A8X6R9D3_NEPPI</name>
<gene>
    <name evidence="1" type="ORF">NPIL_565981</name>
</gene>
<dbReference type="OrthoDB" id="10383841at2759"/>
<evidence type="ECO:0000313" key="1">
    <source>
        <dbReference type="EMBL" id="GFU60526.1"/>
    </source>
</evidence>
<accession>A0A8X6R9D3</accession>
<dbReference type="EMBL" id="BMAW01040680">
    <property type="protein sequence ID" value="GFU60526.1"/>
    <property type="molecule type" value="Genomic_DNA"/>
</dbReference>
<organism evidence="1 2">
    <name type="scientific">Nephila pilipes</name>
    <name type="common">Giant wood spider</name>
    <name type="synonym">Nephila maculata</name>
    <dbReference type="NCBI Taxonomy" id="299642"/>
    <lineage>
        <taxon>Eukaryota</taxon>
        <taxon>Metazoa</taxon>
        <taxon>Ecdysozoa</taxon>
        <taxon>Arthropoda</taxon>
        <taxon>Chelicerata</taxon>
        <taxon>Arachnida</taxon>
        <taxon>Araneae</taxon>
        <taxon>Araneomorphae</taxon>
        <taxon>Entelegynae</taxon>
        <taxon>Araneoidea</taxon>
        <taxon>Nephilidae</taxon>
        <taxon>Nephila</taxon>
    </lineage>
</organism>